<reference evidence="2" key="1">
    <citation type="submission" date="2021-05" db="EMBL/GenBank/DDBJ databases">
        <title>A free-living protist that lacks canonical eukaryotic 1 DNA replication and segregation systems.</title>
        <authorList>
            <person name="Salas-Leiva D.E."/>
            <person name="Tromer E.C."/>
            <person name="Curtis B.A."/>
            <person name="Jerlstrom-Hultqvist J."/>
            <person name="Kolisko M."/>
            <person name="Yi Z."/>
            <person name="Salas-Leiva J.S."/>
            <person name="Gallot-Lavallee L."/>
            <person name="Kops G.J.P.L."/>
            <person name="Archibald J.M."/>
            <person name="Simpson A.G.B."/>
            <person name="Roger A.J."/>
        </authorList>
    </citation>
    <scope>NUCLEOTIDE SEQUENCE</scope>
    <source>
        <strain evidence="2">BICM</strain>
    </source>
</reference>
<organism evidence="2 3">
    <name type="scientific">Carpediemonas membranifera</name>
    <dbReference type="NCBI Taxonomy" id="201153"/>
    <lineage>
        <taxon>Eukaryota</taxon>
        <taxon>Metamonada</taxon>
        <taxon>Carpediemonas-like organisms</taxon>
        <taxon>Carpediemonas</taxon>
    </lineage>
</organism>
<comment type="caution">
    <text evidence="2">The sequence shown here is derived from an EMBL/GenBank/DDBJ whole genome shotgun (WGS) entry which is preliminary data.</text>
</comment>
<dbReference type="AlphaFoldDB" id="A0A8J6B0M7"/>
<dbReference type="EMBL" id="JAHDYR010000005">
    <property type="protein sequence ID" value="KAG9396770.1"/>
    <property type="molecule type" value="Genomic_DNA"/>
</dbReference>
<evidence type="ECO:0000256" key="1">
    <source>
        <dbReference type="SAM" id="MobiDB-lite"/>
    </source>
</evidence>
<accession>A0A8J6B0M7</accession>
<dbReference type="Proteomes" id="UP000717585">
    <property type="component" value="Unassembled WGS sequence"/>
</dbReference>
<feature type="region of interest" description="Disordered" evidence="1">
    <location>
        <begin position="1"/>
        <end position="40"/>
    </location>
</feature>
<name>A0A8J6B0M7_9EUKA</name>
<gene>
    <name evidence="2" type="ORF">J8273_1806</name>
</gene>
<evidence type="ECO:0000313" key="3">
    <source>
        <dbReference type="Proteomes" id="UP000717585"/>
    </source>
</evidence>
<sequence length="174" mass="20277">MDLPDSIYSSRTNRDRINYGQMAEETENNTGDRTPEAEKIPDPQKRINELTGELLTLRDLMSLEWRHPDSLAMRNESEWLQMLYRDIVLHPSWTTETIKLQLMLRHELLLIKDINGFHYADAVKDYVRARRSRIRDSESFTVLIAEARSSARVAPTDLSKGTYSLFFSTIVGWD</sequence>
<proteinExistence type="predicted"/>
<keyword evidence="3" id="KW-1185">Reference proteome</keyword>
<evidence type="ECO:0000313" key="2">
    <source>
        <dbReference type="EMBL" id="KAG9396770.1"/>
    </source>
</evidence>
<protein>
    <submittedName>
        <fullName evidence="2">Uncharacterized protein</fullName>
    </submittedName>
</protein>